<protein>
    <submittedName>
        <fullName evidence="3">Uncharacterized protein</fullName>
    </submittedName>
</protein>
<gene>
    <name evidence="3" type="ORF">H0486_18055</name>
</gene>
<dbReference type="EMBL" id="JACEGA010000001">
    <property type="protein sequence ID" value="MBB2184762.1"/>
    <property type="molecule type" value="Genomic_DNA"/>
</dbReference>
<accession>A0A839K6F4</accession>
<evidence type="ECO:0000256" key="2">
    <source>
        <dbReference type="SAM" id="Phobius"/>
    </source>
</evidence>
<feature type="coiled-coil region" evidence="1">
    <location>
        <begin position="54"/>
        <end position="121"/>
    </location>
</feature>
<evidence type="ECO:0000256" key="1">
    <source>
        <dbReference type="SAM" id="Coils"/>
    </source>
</evidence>
<proteinExistence type="predicted"/>
<keyword evidence="4" id="KW-1185">Reference proteome</keyword>
<keyword evidence="2" id="KW-0472">Membrane</keyword>
<keyword evidence="1" id="KW-0175">Coiled coil</keyword>
<evidence type="ECO:0000313" key="3">
    <source>
        <dbReference type="EMBL" id="MBB2184762.1"/>
    </source>
</evidence>
<sequence>MKKRLNIIIFSLCFIIAVMAEAYCFIVLKGDLISVIGIGIVVLITGYLMIDSILSMFMNQREEMKKQIEQLYIEESKKWNECYEELLNLQKENYTAVKKNTEMLEKQLEELMLRLDTLENNNCNAMNKISELQLMDMEGQKKALNLEIKYQRENTEQLKKAFIKVANQIASSKVVAMDHKHKIDGKKEVGKDANKVAPSVVPLYNDPNKELTKDEIAALFESYGQ</sequence>
<name>A0A839K6F4_9FIRM</name>
<evidence type="ECO:0000313" key="4">
    <source>
        <dbReference type="Proteomes" id="UP000574276"/>
    </source>
</evidence>
<dbReference type="AlphaFoldDB" id="A0A839K6F4"/>
<keyword evidence="2" id="KW-1133">Transmembrane helix</keyword>
<feature type="transmembrane region" description="Helical" evidence="2">
    <location>
        <begin position="32"/>
        <end position="57"/>
    </location>
</feature>
<dbReference type="RefSeq" id="WP_228354321.1">
    <property type="nucleotide sequence ID" value="NZ_JACEGA010000001.1"/>
</dbReference>
<organism evidence="3 4">
    <name type="scientific">Variimorphobacter saccharofermentans</name>
    <dbReference type="NCBI Taxonomy" id="2755051"/>
    <lineage>
        <taxon>Bacteria</taxon>
        <taxon>Bacillati</taxon>
        <taxon>Bacillota</taxon>
        <taxon>Clostridia</taxon>
        <taxon>Lachnospirales</taxon>
        <taxon>Lachnospiraceae</taxon>
        <taxon>Variimorphobacter</taxon>
    </lineage>
</organism>
<keyword evidence="2" id="KW-0812">Transmembrane</keyword>
<reference evidence="3 4" key="1">
    <citation type="submission" date="2020-07" db="EMBL/GenBank/DDBJ databases">
        <title>Characterization and genome sequencing of isolate MD1, a novel member within the family Lachnospiraceae.</title>
        <authorList>
            <person name="Rettenmaier R."/>
            <person name="Di Bello L."/>
            <person name="Zinser C."/>
            <person name="Scheitz K."/>
            <person name="Liebl W."/>
            <person name="Zverlov V."/>
        </authorList>
    </citation>
    <scope>NUCLEOTIDE SEQUENCE [LARGE SCALE GENOMIC DNA]</scope>
    <source>
        <strain evidence="3 4">MD1</strain>
    </source>
</reference>
<dbReference type="Proteomes" id="UP000574276">
    <property type="component" value="Unassembled WGS sequence"/>
</dbReference>
<comment type="caution">
    <text evidence="3">The sequence shown here is derived from an EMBL/GenBank/DDBJ whole genome shotgun (WGS) entry which is preliminary data.</text>
</comment>